<dbReference type="EMBL" id="CP060007">
    <property type="protein sequence ID" value="QNA42633.1"/>
    <property type="molecule type" value="Genomic_DNA"/>
</dbReference>
<dbReference type="SUPFAM" id="SSF53474">
    <property type="entry name" value="alpha/beta-Hydrolases"/>
    <property type="match status" value="1"/>
</dbReference>
<dbReference type="AlphaFoldDB" id="A0A7G5XAY0"/>
<gene>
    <name evidence="2" type="ORF">H4075_10985</name>
</gene>
<accession>A0A7G5XAY0</accession>
<dbReference type="InterPro" id="IPR029058">
    <property type="entry name" value="AB_hydrolase_fold"/>
</dbReference>
<keyword evidence="2" id="KW-0378">Hydrolase</keyword>
<evidence type="ECO:0000313" key="3">
    <source>
        <dbReference type="Proteomes" id="UP000515344"/>
    </source>
</evidence>
<organism evidence="2 3">
    <name type="scientific">Lacibacter sediminis</name>
    <dbReference type="NCBI Taxonomy" id="2760713"/>
    <lineage>
        <taxon>Bacteria</taxon>
        <taxon>Pseudomonadati</taxon>
        <taxon>Bacteroidota</taxon>
        <taxon>Chitinophagia</taxon>
        <taxon>Chitinophagales</taxon>
        <taxon>Chitinophagaceae</taxon>
        <taxon>Lacibacter</taxon>
    </lineage>
</organism>
<dbReference type="InterPro" id="IPR000073">
    <property type="entry name" value="AB_hydrolase_1"/>
</dbReference>
<feature type="domain" description="AB hydrolase-1" evidence="1">
    <location>
        <begin position="19"/>
        <end position="204"/>
    </location>
</feature>
<sequence>MSQSIYCISGLGADERAFSRLQLPGYDLHFIKWIDPEPNESFTDYAKRMSSFITEPEPIIIGLSFGGMLAVELSKLIPVKKLILISSVKTRNEEPWWMRTSGRLKLHQLIKPQPHPLLYPIENYFLGTHTKPEKKLANHFRETVNKEYLKWAIHQIVNWNNVTIPANCLHIHGNADKLFPIRYVKADYVIDKGGHFMVFNKAEEISRIISDELKRS</sequence>
<dbReference type="KEGG" id="lacs:H4075_10985"/>
<proteinExistence type="predicted"/>
<protein>
    <submittedName>
        <fullName evidence="2">Alpha/beta hydrolase</fullName>
    </submittedName>
</protein>
<name>A0A7G5XAY0_9BACT</name>
<evidence type="ECO:0000259" key="1">
    <source>
        <dbReference type="Pfam" id="PF12697"/>
    </source>
</evidence>
<dbReference type="Proteomes" id="UP000515344">
    <property type="component" value="Chromosome"/>
</dbReference>
<dbReference type="Pfam" id="PF12697">
    <property type="entry name" value="Abhydrolase_6"/>
    <property type="match status" value="1"/>
</dbReference>
<dbReference type="GO" id="GO:0016787">
    <property type="term" value="F:hydrolase activity"/>
    <property type="evidence" value="ECO:0007669"/>
    <property type="project" value="UniProtKB-KW"/>
</dbReference>
<dbReference type="Gene3D" id="3.40.50.1820">
    <property type="entry name" value="alpha/beta hydrolase"/>
    <property type="match status" value="1"/>
</dbReference>
<keyword evidence="3" id="KW-1185">Reference proteome</keyword>
<dbReference type="RefSeq" id="WP_182800899.1">
    <property type="nucleotide sequence ID" value="NZ_CP060007.1"/>
</dbReference>
<reference evidence="3" key="1">
    <citation type="submission" date="2020-08" db="EMBL/GenBank/DDBJ databases">
        <title>Lacibacter sp. S13-6-6 genome sequencing.</title>
        <authorList>
            <person name="Jin L."/>
        </authorList>
    </citation>
    <scope>NUCLEOTIDE SEQUENCE [LARGE SCALE GENOMIC DNA]</scope>
    <source>
        <strain evidence="3">S13-6-6</strain>
    </source>
</reference>
<evidence type="ECO:0000313" key="2">
    <source>
        <dbReference type="EMBL" id="QNA42633.1"/>
    </source>
</evidence>